<proteinExistence type="predicted"/>
<dbReference type="EMBL" id="JAINUF010000003">
    <property type="protein sequence ID" value="KAJ8370961.1"/>
    <property type="molecule type" value="Genomic_DNA"/>
</dbReference>
<keyword evidence="3" id="KW-1185">Reference proteome</keyword>
<comment type="caution">
    <text evidence="2">The sequence shown here is derived from an EMBL/GenBank/DDBJ whole genome shotgun (WGS) entry which is preliminary data.</text>
</comment>
<sequence length="94" mass="10224">MCVREDSSNLRGRVQSKVSQIADKLEESVRQTAHPALNFSPRETGCSRDRAVRRSAQSQQCGRVEDSPTLPNTTTHRAALRTSSAALKQSGAEG</sequence>
<feature type="compositionally biased region" description="Polar residues" evidence="1">
    <location>
        <begin position="69"/>
        <end position="87"/>
    </location>
</feature>
<evidence type="ECO:0000256" key="1">
    <source>
        <dbReference type="SAM" id="MobiDB-lite"/>
    </source>
</evidence>
<reference evidence="2" key="1">
    <citation type="journal article" date="2023" name="Science">
        <title>Genome structures resolve the early diversification of teleost fishes.</title>
        <authorList>
            <person name="Parey E."/>
            <person name="Louis A."/>
            <person name="Montfort J."/>
            <person name="Bouchez O."/>
            <person name="Roques C."/>
            <person name="Iampietro C."/>
            <person name="Lluch J."/>
            <person name="Castinel A."/>
            <person name="Donnadieu C."/>
            <person name="Desvignes T."/>
            <person name="Floi Bucao C."/>
            <person name="Jouanno E."/>
            <person name="Wen M."/>
            <person name="Mejri S."/>
            <person name="Dirks R."/>
            <person name="Jansen H."/>
            <person name="Henkel C."/>
            <person name="Chen W.J."/>
            <person name="Zahm M."/>
            <person name="Cabau C."/>
            <person name="Klopp C."/>
            <person name="Thompson A.W."/>
            <person name="Robinson-Rechavi M."/>
            <person name="Braasch I."/>
            <person name="Lecointre G."/>
            <person name="Bobe J."/>
            <person name="Postlethwait J.H."/>
            <person name="Berthelot C."/>
            <person name="Roest Crollius H."/>
            <person name="Guiguen Y."/>
        </authorList>
    </citation>
    <scope>NUCLEOTIDE SEQUENCE</scope>
    <source>
        <strain evidence="2">WJC10195</strain>
    </source>
</reference>
<feature type="region of interest" description="Disordered" evidence="1">
    <location>
        <begin position="55"/>
        <end position="94"/>
    </location>
</feature>
<accession>A0A9Q1G094</accession>
<gene>
    <name evidence="2" type="ORF">SKAU_G00109890</name>
</gene>
<dbReference type="Proteomes" id="UP001152622">
    <property type="component" value="Chromosome 3"/>
</dbReference>
<organism evidence="2 3">
    <name type="scientific">Synaphobranchus kaupii</name>
    <name type="common">Kaup's arrowtooth eel</name>
    <dbReference type="NCBI Taxonomy" id="118154"/>
    <lineage>
        <taxon>Eukaryota</taxon>
        <taxon>Metazoa</taxon>
        <taxon>Chordata</taxon>
        <taxon>Craniata</taxon>
        <taxon>Vertebrata</taxon>
        <taxon>Euteleostomi</taxon>
        <taxon>Actinopterygii</taxon>
        <taxon>Neopterygii</taxon>
        <taxon>Teleostei</taxon>
        <taxon>Anguilliformes</taxon>
        <taxon>Synaphobranchidae</taxon>
        <taxon>Synaphobranchus</taxon>
    </lineage>
</organism>
<evidence type="ECO:0000313" key="3">
    <source>
        <dbReference type="Proteomes" id="UP001152622"/>
    </source>
</evidence>
<evidence type="ECO:0000313" key="2">
    <source>
        <dbReference type="EMBL" id="KAJ8370961.1"/>
    </source>
</evidence>
<protein>
    <submittedName>
        <fullName evidence="2">Uncharacterized protein</fullName>
    </submittedName>
</protein>
<name>A0A9Q1G094_SYNKA</name>
<dbReference type="AlphaFoldDB" id="A0A9Q1G094"/>